<proteinExistence type="predicted"/>
<sequence length="85" mass="9231">MAIDQGIPVQSYEGKVLLGLTLSSANIKTSEFEATTSTEGETSKQPQVSAIDSSLLKRLIQKVDVQTASFEKKQKRRCQISKAAS</sequence>
<keyword evidence="2" id="KW-1185">Reference proteome</keyword>
<dbReference type="AlphaFoldDB" id="W9S8B6"/>
<gene>
    <name evidence="1" type="ORF">L484_011365</name>
</gene>
<dbReference type="EMBL" id="KE346247">
    <property type="protein sequence ID" value="EXC31286.1"/>
    <property type="molecule type" value="Genomic_DNA"/>
</dbReference>
<accession>W9S8B6</accession>
<name>W9S8B6_9ROSA</name>
<dbReference type="Proteomes" id="UP000030645">
    <property type="component" value="Unassembled WGS sequence"/>
</dbReference>
<evidence type="ECO:0000313" key="2">
    <source>
        <dbReference type="Proteomes" id="UP000030645"/>
    </source>
</evidence>
<organism evidence="1 2">
    <name type="scientific">Morus notabilis</name>
    <dbReference type="NCBI Taxonomy" id="981085"/>
    <lineage>
        <taxon>Eukaryota</taxon>
        <taxon>Viridiplantae</taxon>
        <taxon>Streptophyta</taxon>
        <taxon>Embryophyta</taxon>
        <taxon>Tracheophyta</taxon>
        <taxon>Spermatophyta</taxon>
        <taxon>Magnoliopsida</taxon>
        <taxon>eudicotyledons</taxon>
        <taxon>Gunneridae</taxon>
        <taxon>Pentapetalae</taxon>
        <taxon>rosids</taxon>
        <taxon>fabids</taxon>
        <taxon>Rosales</taxon>
        <taxon>Moraceae</taxon>
        <taxon>Moreae</taxon>
        <taxon>Morus</taxon>
    </lineage>
</organism>
<protein>
    <submittedName>
        <fullName evidence="1">Uncharacterized protein</fullName>
    </submittedName>
</protein>
<evidence type="ECO:0000313" key="1">
    <source>
        <dbReference type="EMBL" id="EXC31286.1"/>
    </source>
</evidence>
<reference evidence="2" key="1">
    <citation type="submission" date="2013-01" db="EMBL/GenBank/DDBJ databases">
        <title>Draft Genome Sequence of a Mulberry Tree, Morus notabilis C.K. Schneid.</title>
        <authorList>
            <person name="He N."/>
            <person name="Zhao S."/>
        </authorList>
    </citation>
    <scope>NUCLEOTIDE SEQUENCE</scope>
</reference>